<evidence type="ECO:0000313" key="1">
    <source>
        <dbReference type="EMBL" id="QOY88591.1"/>
    </source>
</evidence>
<dbReference type="AlphaFoldDB" id="A0A7S7NRP0"/>
<evidence type="ECO:0000313" key="2">
    <source>
        <dbReference type="Proteomes" id="UP000593892"/>
    </source>
</evidence>
<dbReference type="Proteomes" id="UP000593892">
    <property type="component" value="Chromosome"/>
</dbReference>
<organism evidence="1 2">
    <name type="scientific">Paludibaculum fermentans</name>
    <dbReference type="NCBI Taxonomy" id="1473598"/>
    <lineage>
        <taxon>Bacteria</taxon>
        <taxon>Pseudomonadati</taxon>
        <taxon>Acidobacteriota</taxon>
        <taxon>Terriglobia</taxon>
        <taxon>Bryobacterales</taxon>
        <taxon>Bryobacteraceae</taxon>
        <taxon>Paludibaculum</taxon>
    </lineage>
</organism>
<proteinExistence type="predicted"/>
<sequence length="424" mass="47680">MNDGSETAGQPGCIPDDSVRLHLDVVLAQDPFRDAPTLQRLLRFIVEETLTTGGKDLKEYNLGVSVFKRGDDFDPRTDSIVRVQMGVLRKKLASYYETAGRNDPVTIDIPRGHYSARFQLRAAETPSPLPMPPPRGRWTRDLGLAGLGLLLGLILWIPFRSLSNPPVQPFEWQQHPLWRGFFDQDSSTQLVMGAPMFIFVNGVYLRDSQVNTPEELEKSDRVRKMADYFHTKARPEEIYTGLGEAAGLYTLGRFFAKGGKELPLVRNRLARWQDVAHGNLVLFSSFRFRTLGQEMNLPHDFEFDGDHTAINNLRPRAGEAKVYAPAMDPNSDNYDYAVISVWPSPQPGRRIMSLSGVYTWGTQGAADYVVDAPSLRELGHRLDADATPKRDAGLQVLVKVLVKDHQPVATKYVTHHWMTEQPAP</sequence>
<dbReference type="EMBL" id="CP063849">
    <property type="protein sequence ID" value="QOY88591.1"/>
    <property type="molecule type" value="Genomic_DNA"/>
</dbReference>
<dbReference type="RefSeq" id="WP_194450253.1">
    <property type="nucleotide sequence ID" value="NZ_CP063849.1"/>
</dbReference>
<accession>A0A7S7NRP0</accession>
<keyword evidence="2" id="KW-1185">Reference proteome</keyword>
<name>A0A7S7NRP0_PALFE</name>
<gene>
    <name evidence="1" type="ORF">IRI77_01115</name>
</gene>
<dbReference type="KEGG" id="pfer:IRI77_01115"/>
<reference evidence="1 2" key="1">
    <citation type="submission" date="2020-10" db="EMBL/GenBank/DDBJ databases">
        <title>Complete genome sequence of Paludibaculum fermentans P105T, a facultatively anaerobic acidobacterium capable of dissimilatory Fe(III) reduction.</title>
        <authorList>
            <person name="Dedysh S.N."/>
            <person name="Beletsky A.V."/>
            <person name="Kulichevskaya I.S."/>
            <person name="Mardanov A.V."/>
            <person name="Ravin N.V."/>
        </authorList>
    </citation>
    <scope>NUCLEOTIDE SEQUENCE [LARGE SCALE GENOMIC DNA]</scope>
    <source>
        <strain evidence="1 2">P105</strain>
    </source>
</reference>
<protein>
    <submittedName>
        <fullName evidence="1">Uncharacterized protein</fullName>
    </submittedName>
</protein>